<organism evidence="2 3">
    <name type="scientific">Emiliania huxleyi (strain CCMP1516)</name>
    <dbReference type="NCBI Taxonomy" id="280463"/>
    <lineage>
        <taxon>Eukaryota</taxon>
        <taxon>Haptista</taxon>
        <taxon>Haptophyta</taxon>
        <taxon>Prymnesiophyceae</taxon>
        <taxon>Isochrysidales</taxon>
        <taxon>Noelaerhabdaceae</taxon>
        <taxon>Emiliania</taxon>
    </lineage>
</organism>
<proteinExistence type="predicted"/>
<feature type="region of interest" description="Disordered" evidence="1">
    <location>
        <begin position="1"/>
        <end position="77"/>
    </location>
</feature>
<dbReference type="GeneID" id="17285449"/>
<protein>
    <submittedName>
        <fullName evidence="2">Uncharacterized protein</fullName>
    </submittedName>
</protein>
<dbReference type="HOGENOM" id="CLU_2163209_0_0_1"/>
<name>A0A0D3KWP3_EMIH1</name>
<dbReference type="KEGG" id="ehx:EMIHUDRAFT_223053"/>
<dbReference type="EnsemblProtists" id="EOD40178">
    <property type="protein sequence ID" value="EOD40178"/>
    <property type="gene ID" value="EMIHUDRAFT_223053"/>
</dbReference>
<dbReference type="PaxDb" id="2903-EOD40178"/>
<dbReference type="AlphaFoldDB" id="A0A0D3KWP3"/>
<dbReference type="Proteomes" id="UP000013827">
    <property type="component" value="Unassembled WGS sequence"/>
</dbReference>
<reference evidence="3" key="1">
    <citation type="journal article" date="2013" name="Nature">
        <title>Pan genome of the phytoplankton Emiliania underpins its global distribution.</title>
        <authorList>
            <person name="Read B.A."/>
            <person name="Kegel J."/>
            <person name="Klute M.J."/>
            <person name="Kuo A."/>
            <person name="Lefebvre S.C."/>
            <person name="Maumus F."/>
            <person name="Mayer C."/>
            <person name="Miller J."/>
            <person name="Monier A."/>
            <person name="Salamov A."/>
            <person name="Young J."/>
            <person name="Aguilar M."/>
            <person name="Claverie J.M."/>
            <person name="Frickenhaus S."/>
            <person name="Gonzalez K."/>
            <person name="Herman E.K."/>
            <person name="Lin Y.C."/>
            <person name="Napier J."/>
            <person name="Ogata H."/>
            <person name="Sarno A.F."/>
            <person name="Shmutz J."/>
            <person name="Schroeder D."/>
            <person name="de Vargas C."/>
            <person name="Verret F."/>
            <person name="von Dassow P."/>
            <person name="Valentin K."/>
            <person name="Van de Peer Y."/>
            <person name="Wheeler G."/>
            <person name="Dacks J.B."/>
            <person name="Delwiche C.F."/>
            <person name="Dyhrman S.T."/>
            <person name="Glockner G."/>
            <person name="John U."/>
            <person name="Richards T."/>
            <person name="Worden A.Z."/>
            <person name="Zhang X."/>
            <person name="Grigoriev I.V."/>
            <person name="Allen A.E."/>
            <person name="Bidle K."/>
            <person name="Borodovsky M."/>
            <person name="Bowler C."/>
            <person name="Brownlee C."/>
            <person name="Cock J.M."/>
            <person name="Elias M."/>
            <person name="Gladyshev V.N."/>
            <person name="Groth M."/>
            <person name="Guda C."/>
            <person name="Hadaegh A."/>
            <person name="Iglesias-Rodriguez M.D."/>
            <person name="Jenkins J."/>
            <person name="Jones B.M."/>
            <person name="Lawson T."/>
            <person name="Leese F."/>
            <person name="Lindquist E."/>
            <person name="Lobanov A."/>
            <person name="Lomsadze A."/>
            <person name="Malik S.B."/>
            <person name="Marsh M.E."/>
            <person name="Mackinder L."/>
            <person name="Mock T."/>
            <person name="Mueller-Roeber B."/>
            <person name="Pagarete A."/>
            <person name="Parker M."/>
            <person name="Probert I."/>
            <person name="Quesneville H."/>
            <person name="Raines C."/>
            <person name="Rensing S.A."/>
            <person name="Riano-Pachon D.M."/>
            <person name="Richier S."/>
            <person name="Rokitta S."/>
            <person name="Shiraiwa Y."/>
            <person name="Soanes D.M."/>
            <person name="van der Giezen M."/>
            <person name="Wahlund T.M."/>
            <person name="Williams B."/>
            <person name="Wilson W."/>
            <person name="Wolfe G."/>
            <person name="Wurch L.L."/>
        </authorList>
    </citation>
    <scope>NUCLEOTIDE SEQUENCE</scope>
</reference>
<keyword evidence="3" id="KW-1185">Reference proteome</keyword>
<evidence type="ECO:0000256" key="1">
    <source>
        <dbReference type="SAM" id="MobiDB-lite"/>
    </source>
</evidence>
<reference evidence="2" key="2">
    <citation type="submission" date="2024-10" db="UniProtKB">
        <authorList>
            <consortium name="EnsemblProtists"/>
        </authorList>
    </citation>
    <scope>IDENTIFICATION</scope>
</reference>
<evidence type="ECO:0000313" key="3">
    <source>
        <dbReference type="Proteomes" id="UP000013827"/>
    </source>
</evidence>
<dbReference type="RefSeq" id="XP_005792607.1">
    <property type="nucleotide sequence ID" value="XM_005792550.1"/>
</dbReference>
<sequence>MPRESPRRRSPPATSTGQNKRKRDEPTDASVDLMIRFPPPAPADATPPPTKQMKRPDPRPPSQTSLMGAPSGRCSPAPWLPLMHAKLQSSLLMRSYSALSLDSLGSARPLPGRL</sequence>
<feature type="compositionally biased region" description="Pro residues" evidence="1">
    <location>
        <begin position="37"/>
        <end position="50"/>
    </location>
</feature>
<evidence type="ECO:0000313" key="2">
    <source>
        <dbReference type="EnsemblProtists" id="EOD40178"/>
    </source>
</evidence>
<accession>A0A0D3KWP3</accession>